<dbReference type="InterPro" id="IPR010972">
    <property type="entry name" value="Beta-PGM"/>
</dbReference>
<keyword evidence="10" id="KW-1185">Reference proteome</keyword>
<dbReference type="OrthoDB" id="414934at2"/>
<dbReference type="SFLD" id="SFLDG01135">
    <property type="entry name" value="C1.5.6:_HAD__Beta-PGM__Phospha"/>
    <property type="match status" value="1"/>
</dbReference>
<feature type="binding site" evidence="3">
    <location>
        <position position="789"/>
    </location>
    <ligand>
        <name>substrate</name>
    </ligand>
</feature>
<feature type="site" description="Important for catalytic activity and assists the phosphoryl transfer reaction to Asp8 by balancing charge and orienting the reacting groups" evidence="5">
    <location>
        <position position="876"/>
    </location>
</feature>
<dbReference type="CDD" id="cd02598">
    <property type="entry name" value="HAD_BPGM"/>
    <property type="match status" value="1"/>
</dbReference>
<feature type="binding site" evidence="3">
    <location>
        <begin position="876"/>
        <end position="880"/>
    </location>
    <ligand>
        <name>substrate</name>
    </ligand>
</feature>
<dbReference type="InterPro" id="IPR036412">
    <property type="entry name" value="HAD-like_sf"/>
</dbReference>
<feature type="binding site" evidence="3">
    <location>
        <position position="816"/>
    </location>
    <ligand>
        <name>substrate</name>
    </ligand>
</feature>
<dbReference type="SFLD" id="SFLDG01129">
    <property type="entry name" value="C1.5:_HAD__Beta-PGM__Phosphata"/>
    <property type="match status" value="1"/>
</dbReference>
<dbReference type="Pfam" id="PF03632">
    <property type="entry name" value="Glyco_hydro_65m"/>
    <property type="match status" value="1"/>
</dbReference>
<dbReference type="Pfam" id="PF00702">
    <property type="entry name" value="Hydrolase"/>
    <property type="match status" value="1"/>
</dbReference>
<comment type="similarity">
    <text evidence="1">Belongs to the HAD-like hydrolase superfamily. CbbY/CbbZ/Gph/YieH family.</text>
</comment>
<dbReference type="Gene3D" id="1.50.10.10">
    <property type="match status" value="1"/>
</dbReference>
<keyword evidence="4" id="KW-0479">Metal-binding</keyword>
<protein>
    <submittedName>
        <fullName evidence="9">Beta-phosphoglucomutase</fullName>
    </submittedName>
</protein>
<dbReference type="SUPFAM" id="SSF74650">
    <property type="entry name" value="Galactose mutarotase-like"/>
    <property type="match status" value="1"/>
</dbReference>
<evidence type="ECO:0000256" key="5">
    <source>
        <dbReference type="PIRSR" id="PIRSR610972-4"/>
    </source>
</evidence>
<dbReference type="InterPro" id="IPR005195">
    <property type="entry name" value="Glyco_hydro_65_M"/>
</dbReference>
<organism evidence="9 10">
    <name type="scientific">Calothrix parasitica NIES-267</name>
    <dbReference type="NCBI Taxonomy" id="1973488"/>
    <lineage>
        <taxon>Bacteria</taxon>
        <taxon>Bacillati</taxon>
        <taxon>Cyanobacteriota</taxon>
        <taxon>Cyanophyceae</taxon>
        <taxon>Nostocales</taxon>
        <taxon>Calotrichaceae</taxon>
        <taxon>Calothrix</taxon>
    </lineage>
</organism>
<dbReference type="InterPro" id="IPR005196">
    <property type="entry name" value="Glyco_hydro_65_N"/>
</dbReference>
<feature type="binding site" evidence="4">
    <location>
        <position position="932"/>
    </location>
    <ligand>
        <name>Mg(2+)</name>
        <dbReference type="ChEBI" id="CHEBI:18420"/>
    </ligand>
</feature>
<feature type="domain" description="Glycoside hydrolase family 65 N-terminal" evidence="8">
    <location>
        <begin position="24"/>
        <end position="256"/>
    </location>
</feature>
<dbReference type="InterPro" id="IPR008928">
    <property type="entry name" value="6-hairpin_glycosidase_sf"/>
</dbReference>
<dbReference type="InterPro" id="IPR005194">
    <property type="entry name" value="Glyco_hydro_65_C"/>
</dbReference>
<keyword evidence="4" id="KW-0460">Magnesium</keyword>
<dbReference type="Gene3D" id="2.70.98.40">
    <property type="entry name" value="Glycoside hydrolase, family 65, N-terminal domain"/>
    <property type="match status" value="1"/>
</dbReference>
<dbReference type="GO" id="GO:0030246">
    <property type="term" value="F:carbohydrate binding"/>
    <property type="evidence" value="ECO:0007669"/>
    <property type="project" value="InterPro"/>
</dbReference>
<feature type="binding site" evidence="3">
    <location>
        <begin position="773"/>
        <end position="775"/>
    </location>
    <ligand>
        <name>substrate</name>
    </ligand>
</feature>
<sequence length="992" mass="111940">MLSLSINNSQQSQQLNDEKGWKVIETSFNRNELHHKETVFTLANGYLGVRGSFEEGYTHEHSGTIVNGVYDDVAIAGTEIVNCPNWLPLTIKVAGETFRMDSGEILEYKRQLDMRLGILSRDVRWKSPSGHTLEFHFERFVSLANQHFVAIHCEVTSLDYTGEVEVTAGFQAEPHTLGIEHWETVKEGGTDKIIWLHGKTLHSQIELSMAAKLVIENEADNFAREFECGSELTKSFEIKPGETVRVEKIVTIYTSRETSTPAEIALIDLVEAPSYSTLLATHIAAWERVWLDSDVIIEGDEKAQQSVRYNIFQILAATPRNDDKVSIPPKTLSGFEYRGHIFWDTEIFILPLLTFTQPALARNLLNYRYHTLPGARRKAENLGYKGAMFAWESATTGDEVTPKWVPDPNGKLVRIWCGDLEIHINADIAYASWNYWKNTGDNQWMCDYGAEMILDTATFWESRVSWNEQRQSYDILNVIGPDENHEQVDNNAFTNVMVQWHLNTVSKLWAWLTNNYPEKATQLAVKLNINPQKLENFAFIADNIYLNQDSETGLIEQFDGFYDLESVNFDDYEPRCKSMQGILGVEETQARQILKQPDVLMLFYMMRDRFDLETIVANWDYYTPRTDHVYGSSLGPAINAIIACDLNQPEEAYTHFMRAALVDLDNVRSNANQGIHAASSGGVWQAVVFGFAGIRISENGIITARPNLPSHWKRLKFRLQWQNQWYQVDLRASQTDDNQEIEVIPAASTPVISTSSQTSAADSSTSIEGIIFDLDGVITDTSEFHYQAWKKLADEEGIPFDREANEQLRGVPRRESLMGILNGRPATEEQIQDMMERKNRYYVEMMQSITEKDLLPGVADLLEQLQAAGIKIALGSASKNARTVIERLGIANKFMAIADGYSVEKSKPAPDLFLFAAEQLGVSPQNCIVVEDATAGIQAGLAAGMKVVGLGPKERVGKAHIVLPSLEATTWKDLQHHLANYNQQIEQIKAKI</sequence>
<dbReference type="Pfam" id="PF03636">
    <property type="entry name" value="Glyco_hydro_65N"/>
    <property type="match status" value="1"/>
</dbReference>
<dbReference type="InterPro" id="IPR023214">
    <property type="entry name" value="HAD_sf"/>
</dbReference>
<dbReference type="NCBIfam" id="TIGR02009">
    <property type="entry name" value="PGMB-YQAB-SF"/>
    <property type="match status" value="1"/>
</dbReference>
<dbReference type="GO" id="GO:0004553">
    <property type="term" value="F:hydrolase activity, hydrolyzing O-glycosyl compounds"/>
    <property type="evidence" value="ECO:0007669"/>
    <property type="project" value="TreeGrafter"/>
</dbReference>
<dbReference type="InterPro" id="IPR012341">
    <property type="entry name" value="6hp_glycosidase-like_sf"/>
</dbReference>
<dbReference type="AlphaFoldDB" id="A0A1Z4LNY4"/>
<proteinExistence type="inferred from homology"/>
<evidence type="ECO:0000256" key="2">
    <source>
        <dbReference type="PIRSR" id="PIRSR610972-1"/>
    </source>
</evidence>
<feature type="binding site" evidence="3">
    <location>
        <position position="907"/>
    </location>
    <ligand>
        <name>substrate</name>
    </ligand>
</feature>
<dbReference type="SUPFAM" id="SSF56784">
    <property type="entry name" value="HAD-like"/>
    <property type="match status" value="1"/>
</dbReference>
<evidence type="ECO:0000256" key="3">
    <source>
        <dbReference type="PIRSR" id="PIRSR610972-2"/>
    </source>
</evidence>
<dbReference type="InterPro" id="IPR023198">
    <property type="entry name" value="PGP-like_dom2"/>
</dbReference>
<feature type="binding site" evidence="4">
    <location>
        <position position="773"/>
    </location>
    <ligand>
        <name>Mg(2+)</name>
        <dbReference type="ChEBI" id="CHEBI:18420"/>
    </ligand>
</feature>
<dbReference type="PANTHER" id="PTHR11051:SF8">
    <property type="entry name" value="PROTEIN-GLUCOSYLGALACTOSYLHYDROXYLYSINE GLUCOSIDASE"/>
    <property type="match status" value="1"/>
</dbReference>
<feature type="binding site" evidence="3">
    <location>
        <position position="838"/>
    </location>
    <ligand>
        <name>substrate</name>
    </ligand>
</feature>
<feature type="site" description="Important for catalytic activity and assists the phosphoryl transfer reaction to Asp8 by balancing charge and orienting the reacting groups" evidence="5">
    <location>
        <position position="907"/>
    </location>
</feature>
<dbReference type="InterPro" id="IPR006439">
    <property type="entry name" value="HAD-SF_hydro_IA"/>
</dbReference>
<dbReference type="SFLD" id="SFLDS00003">
    <property type="entry name" value="Haloacid_Dehalogenase"/>
    <property type="match status" value="1"/>
</dbReference>
<dbReference type="GO" id="GO:0000287">
    <property type="term" value="F:magnesium ion binding"/>
    <property type="evidence" value="ECO:0007669"/>
    <property type="project" value="InterPro"/>
</dbReference>
<feature type="binding site" evidence="4">
    <location>
        <position position="775"/>
    </location>
    <ligand>
        <name>Mg(2+)</name>
        <dbReference type="ChEBI" id="CHEBI:18420"/>
    </ligand>
</feature>
<dbReference type="GO" id="GO:0016757">
    <property type="term" value="F:glycosyltransferase activity"/>
    <property type="evidence" value="ECO:0007669"/>
    <property type="project" value="UniProtKB-ARBA"/>
</dbReference>
<gene>
    <name evidence="9" type="ORF">NIES267_24320</name>
</gene>
<evidence type="ECO:0000313" key="10">
    <source>
        <dbReference type="Proteomes" id="UP000218418"/>
    </source>
</evidence>
<dbReference type="SUPFAM" id="SSF48208">
    <property type="entry name" value="Six-hairpin glycosidases"/>
    <property type="match status" value="1"/>
</dbReference>
<dbReference type="InterPro" id="IPR011013">
    <property type="entry name" value="Gal_mutarotase_sf_dom"/>
</dbReference>
<evidence type="ECO:0000259" key="7">
    <source>
        <dbReference type="Pfam" id="PF03633"/>
    </source>
</evidence>
<feature type="domain" description="Glycoside hydrolase family 65 C-terminal" evidence="7">
    <location>
        <begin position="699"/>
        <end position="735"/>
    </location>
</feature>
<feature type="active site" description="Nucleophile" evidence="2">
    <location>
        <position position="773"/>
    </location>
</feature>
<dbReference type="GO" id="GO:0005975">
    <property type="term" value="P:carbohydrate metabolic process"/>
    <property type="evidence" value="ECO:0007669"/>
    <property type="project" value="InterPro"/>
</dbReference>
<feature type="binding site" evidence="4">
    <location>
        <position position="931"/>
    </location>
    <ligand>
        <name>Mg(2+)</name>
        <dbReference type="ChEBI" id="CHEBI:18420"/>
    </ligand>
</feature>
<dbReference type="Pfam" id="PF03633">
    <property type="entry name" value="Glyco_hydro_65C"/>
    <property type="match status" value="1"/>
</dbReference>
<dbReference type="EMBL" id="AP018227">
    <property type="protein sequence ID" value="BAY82946.1"/>
    <property type="molecule type" value="Genomic_DNA"/>
</dbReference>
<comment type="cofactor">
    <cofactor evidence="4">
        <name>Mg(2+)</name>
        <dbReference type="ChEBI" id="CHEBI:18420"/>
    </cofactor>
    <text evidence="4">Binds 2 magnesium ions per subunit.</text>
</comment>
<name>A0A1Z4LNY4_9CYAN</name>
<dbReference type="Gene3D" id="1.10.150.240">
    <property type="entry name" value="Putative phosphatase, domain 2"/>
    <property type="match status" value="1"/>
</dbReference>
<feature type="domain" description="Glycoside hydrolase family 65 central catalytic" evidence="6">
    <location>
        <begin position="308"/>
        <end position="685"/>
    </location>
</feature>
<feature type="binding site" evidence="3">
    <location>
        <begin position="808"/>
        <end position="813"/>
    </location>
    <ligand>
        <name>substrate</name>
    </ligand>
</feature>
<dbReference type="GO" id="GO:0008801">
    <property type="term" value="F:beta-phosphoglucomutase activity"/>
    <property type="evidence" value="ECO:0007669"/>
    <property type="project" value="InterPro"/>
</dbReference>
<feature type="active site" description="Proton donor/acceptor" evidence="2">
    <location>
        <position position="775"/>
    </location>
</feature>
<dbReference type="Gene3D" id="3.40.50.1000">
    <property type="entry name" value="HAD superfamily/HAD-like"/>
    <property type="match status" value="1"/>
</dbReference>
<dbReference type="Gene3D" id="2.60.420.10">
    <property type="entry name" value="Maltose phosphorylase, domain 3"/>
    <property type="match status" value="1"/>
</dbReference>
<dbReference type="NCBIfam" id="TIGR01990">
    <property type="entry name" value="bPGM"/>
    <property type="match status" value="1"/>
</dbReference>
<dbReference type="Proteomes" id="UP000218418">
    <property type="component" value="Chromosome"/>
</dbReference>
<reference evidence="9 10" key="1">
    <citation type="submission" date="2017-06" db="EMBL/GenBank/DDBJ databases">
        <title>Genome sequencing of cyanobaciteial culture collection at National Institute for Environmental Studies (NIES).</title>
        <authorList>
            <person name="Hirose Y."/>
            <person name="Shimura Y."/>
            <person name="Fujisawa T."/>
            <person name="Nakamura Y."/>
            <person name="Kawachi M."/>
        </authorList>
    </citation>
    <scope>NUCLEOTIDE SEQUENCE [LARGE SCALE GENOMIC DNA]</scope>
    <source>
        <strain evidence="9 10">NIES-267</strain>
    </source>
</reference>
<evidence type="ECO:0000259" key="8">
    <source>
        <dbReference type="Pfam" id="PF03636"/>
    </source>
</evidence>
<evidence type="ECO:0000256" key="4">
    <source>
        <dbReference type="PIRSR" id="PIRSR610972-3"/>
    </source>
</evidence>
<dbReference type="PANTHER" id="PTHR11051">
    <property type="entry name" value="GLYCOSYL HYDROLASE-RELATED"/>
    <property type="match status" value="1"/>
</dbReference>
<dbReference type="InterPro" id="IPR010976">
    <property type="entry name" value="B-phosphoglucomutase_hydrolase"/>
</dbReference>
<dbReference type="InterPro" id="IPR037018">
    <property type="entry name" value="GH65_N"/>
</dbReference>
<evidence type="ECO:0000259" key="6">
    <source>
        <dbReference type="Pfam" id="PF03632"/>
    </source>
</evidence>
<evidence type="ECO:0000313" key="9">
    <source>
        <dbReference type="EMBL" id="BAY82946.1"/>
    </source>
</evidence>
<evidence type="ECO:0000256" key="1">
    <source>
        <dbReference type="ARBA" id="ARBA00006171"/>
    </source>
</evidence>
<accession>A0A1Z4LNY4</accession>
<dbReference type="NCBIfam" id="TIGR01509">
    <property type="entry name" value="HAD-SF-IA-v3"/>
    <property type="match status" value="1"/>
</dbReference>